<evidence type="ECO:0000313" key="1">
    <source>
        <dbReference type="EMBL" id="CAH2095808.1"/>
    </source>
</evidence>
<accession>A0AAU9UCR0</accession>
<dbReference type="Proteomes" id="UP001153954">
    <property type="component" value="Unassembled WGS sequence"/>
</dbReference>
<protein>
    <submittedName>
        <fullName evidence="1">Uncharacterized protein</fullName>
    </submittedName>
</protein>
<organism evidence="1 2">
    <name type="scientific">Euphydryas editha</name>
    <name type="common">Edith's checkerspot</name>
    <dbReference type="NCBI Taxonomy" id="104508"/>
    <lineage>
        <taxon>Eukaryota</taxon>
        <taxon>Metazoa</taxon>
        <taxon>Ecdysozoa</taxon>
        <taxon>Arthropoda</taxon>
        <taxon>Hexapoda</taxon>
        <taxon>Insecta</taxon>
        <taxon>Pterygota</taxon>
        <taxon>Neoptera</taxon>
        <taxon>Endopterygota</taxon>
        <taxon>Lepidoptera</taxon>
        <taxon>Glossata</taxon>
        <taxon>Ditrysia</taxon>
        <taxon>Papilionoidea</taxon>
        <taxon>Nymphalidae</taxon>
        <taxon>Nymphalinae</taxon>
        <taxon>Euphydryas</taxon>
    </lineage>
</organism>
<comment type="caution">
    <text evidence="1">The sequence shown here is derived from an EMBL/GenBank/DDBJ whole genome shotgun (WGS) entry which is preliminary data.</text>
</comment>
<name>A0AAU9UCR0_EUPED</name>
<proteinExistence type="predicted"/>
<evidence type="ECO:0000313" key="2">
    <source>
        <dbReference type="Proteomes" id="UP001153954"/>
    </source>
</evidence>
<dbReference type="EMBL" id="CAKOGL010000016">
    <property type="protein sequence ID" value="CAH2095808.1"/>
    <property type="molecule type" value="Genomic_DNA"/>
</dbReference>
<keyword evidence="2" id="KW-1185">Reference proteome</keyword>
<sequence>MADFPSEYCRTCLLYEAGKNFEWIIASCLSTYVLGHLLHVGLGRIWPKASPISDRALEMRTVDAIMLVWIVSEQAINKGGVPLAISLDIINTFNALLWVAIRHIITSSSSCESLHAGEHQRLLAQLVHYVHDSRWFLCKLLRLFNCVSIACKWMTCWCWYSGRTSRGLKDSYNTKTDTTSHLLMVKQYYKQTKSNLECKDKL</sequence>
<dbReference type="AlphaFoldDB" id="A0AAU9UCR0"/>
<gene>
    <name evidence="1" type="ORF">EEDITHA_LOCUS11224</name>
</gene>
<reference evidence="1" key="1">
    <citation type="submission" date="2022-03" db="EMBL/GenBank/DDBJ databases">
        <authorList>
            <person name="Tunstrom K."/>
        </authorList>
    </citation>
    <scope>NUCLEOTIDE SEQUENCE</scope>
</reference>